<feature type="region of interest" description="Disordered" evidence="1">
    <location>
        <begin position="176"/>
        <end position="195"/>
    </location>
</feature>
<evidence type="ECO:0000256" key="2">
    <source>
        <dbReference type="SAM" id="Phobius"/>
    </source>
</evidence>
<dbReference type="PANTHER" id="PTHR46699:SF1">
    <property type="entry name" value="SERINE_THREONINE-PROTEIN KINASE STN8, CHLOROPLASTIC"/>
    <property type="match status" value="1"/>
</dbReference>
<dbReference type="AlphaFoldDB" id="D8R2C9"/>
<reference evidence="3 4" key="1">
    <citation type="journal article" date="2011" name="Science">
        <title>The Selaginella genome identifies genetic changes associated with the evolution of vascular plants.</title>
        <authorList>
            <person name="Banks J.A."/>
            <person name="Nishiyama T."/>
            <person name="Hasebe M."/>
            <person name="Bowman J.L."/>
            <person name="Gribskov M."/>
            <person name="dePamphilis C."/>
            <person name="Albert V.A."/>
            <person name="Aono N."/>
            <person name="Aoyama T."/>
            <person name="Ambrose B.A."/>
            <person name="Ashton N.W."/>
            <person name="Axtell M.J."/>
            <person name="Barker E."/>
            <person name="Barker M.S."/>
            <person name="Bennetzen J.L."/>
            <person name="Bonawitz N.D."/>
            <person name="Chapple C."/>
            <person name="Cheng C."/>
            <person name="Correa L.G."/>
            <person name="Dacre M."/>
            <person name="DeBarry J."/>
            <person name="Dreyer I."/>
            <person name="Elias M."/>
            <person name="Engstrom E.M."/>
            <person name="Estelle M."/>
            <person name="Feng L."/>
            <person name="Finet C."/>
            <person name="Floyd S.K."/>
            <person name="Frommer W.B."/>
            <person name="Fujita T."/>
            <person name="Gramzow L."/>
            <person name="Gutensohn M."/>
            <person name="Harholt J."/>
            <person name="Hattori M."/>
            <person name="Heyl A."/>
            <person name="Hirai T."/>
            <person name="Hiwatashi Y."/>
            <person name="Ishikawa M."/>
            <person name="Iwata M."/>
            <person name="Karol K.G."/>
            <person name="Koehler B."/>
            <person name="Kolukisaoglu U."/>
            <person name="Kubo M."/>
            <person name="Kurata T."/>
            <person name="Lalonde S."/>
            <person name="Li K."/>
            <person name="Li Y."/>
            <person name="Litt A."/>
            <person name="Lyons E."/>
            <person name="Manning G."/>
            <person name="Maruyama T."/>
            <person name="Michael T.P."/>
            <person name="Mikami K."/>
            <person name="Miyazaki S."/>
            <person name="Morinaga S."/>
            <person name="Murata T."/>
            <person name="Mueller-Roeber B."/>
            <person name="Nelson D.R."/>
            <person name="Obara M."/>
            <person name="Oguri Y."/>
            <person name="Olmstead R.G."/>
            <person name="Onodera N."/>
            <person name="Petersen B.L."/>
            <person name="Pils B."/>
            <person name="Prigge M."/>
            <person name="Rensing S.A."/>
            <person name="Riano-Pachon D.M."/>
            <person name="Roberts A.W."/>
            <person name="Sato Y."/>
            <person name="Scheller H.V."/>
            <person name="Schulz B."/>
            <person name="Schulz C."/>
            <person name="Shakirov E.V."/>
            <person name="Shibagaki N."/>
            <person name="Shinohara N."/>
            <person name="Shippen D.E."/>
            <person name="Soerensen I."/>
            <person name="Sotooka R."/>
            <person name="Sugimoto N."/>
            <person name="Sugita M."/>
            <person name="Sumikawa N."/>
            <person name="Tanurdzic M."/>
            <person name="Theissen G."/>
            <person name="Ulvskov P."/>
            <person name="Wakazuki S."/>
            <person name="Weng J.K."/>
            <person name="Willats W.W."/>
            <person name="Wipf D."/>
            <person name="Wolf P.G."/>
            <person name="Yang L."/>
            <person name="Zimmer A.D."/>
            <person name="Zhu Q."/>
            <person name="Mitros T."/>
            <person name="Hellsten U."/>
            <person name="Loque D."/>
            <person name="Otillar R."/>
            <person name="Salamov A."/>
            <person name="Schmutz J."/>
            <person name="Shapiro H."/>
            <person name="Lindquist E."/>
            <person name="Lucas S."/>
            <person name="Rokhsar D."/>
            <person name="Grigoriev I.V."/>
        </authorList>
    </citation>
    <scope>NUCLEOTIDE SEQUENCE [LARGE SCALE GENOMIC DNA]</scope>
</reference>
<feature type="transmembrane region" description="Helical" evidence="2">
    <location>
        <begin position="407"/>
        <end position="430"/>
    </location>
</feature>
<feature type="transmembrane region" description="Helical" evidence="2">
    <location>
        <begin position="204"/>
        <end position="223"/>
    </location>
</feature>
<dbReference type="Proteomes" id="UP000001514">
    <property type="component" value="Unassembled WGS sequence"/>
</dbReference>
<sequence>MAPCGRVGIIFFPTNREIDYSPGRKTEWQTDCNHSSSSMSLDLGHGVDKDSRRITKRPWKHWCAGGFQLWNPRWRFEKGVERMDVFNTILWGLSFGKLLQILLLLAKARPHPGDDKLETIQLASGIAQGFPGASGGMASLEEPLIVVSEPVVDAIASLPDATASLQDELHVVPHQHHVVPHQRQQNAPERDQDERHQETLMEKAFKISAVLASVILYVLPVFLAKTALLPGTQLAILYGTSTLNCISWFVYGRIEQDVVVENVNLLGLVTGLMFTVHTVGDVTWWPALGGSFVWPLLVAVAYYVFLYGLYGNFKKEKVCCCELTVMDFFGITTTVLASGVPLCFRAVRLCIFLQWLLESFLFVMQVTMISNTSKATGSPLVPLMATACNILWAAYTHMAKKKTMRAASISAAVLAGALSILSNVELVVFLELYASRIGTLVKWTSGFAIAEKADITARDYLEIMRVCVRVRIKMEADAHEPNSLLDSNRDPSDLFSTACKDLGFKRILGTYTHRESNLRLSERSRRVWTTIVLSSRAHLSTSDHYDSSKFVHVRADGTKARVLVQIGGYGILLCILFSCLSATYCKQARTLRERRNSCDNELSNRFSYTRLFALTSAYLQDVMEKLFRAFLELVIVPAISSALVAVAGMDWMDAFHGIVIGVVALHGSTLPKSSSGSGLLRRRMTLSWRRTVEEERLDPSVYKGSFAKSSKEVNPKEEFLLVWRYEGVVPLVNFMSSKDFPYNSRSPSRLLISVGEDLLLGIDYIPQEFLLDPRCTLHQSCTL</sequence>
<feature type="transmembrane region" description="Helical" evidence="2">
    <location>
        <begin position="235"/>
        <end position="251"/>
    </location>
</feature>
<organism evidence="4">
    <name type="scientific">Selaginella moellendorffii</name>
    <name type="common">Spikemoss</name>
    <dbReference type="NCBI Taxonomy" id="88036"/>
    <lineage>
        <taxon>Eukaryota</taxon>
        <taxon>Viridiplantae</taxon>
        <taxon>Streptophyta</taxon>
        <taxon>Embryophyta</taxon>
        <taxon>Tracheophyta</taxon>
        <taxon>Lycopodiopsida</taxon>
        <taxon>Selaginellales</taxon>
        <taxon>Selaginellaceae</taxon>
        <taxon>Selaginella</taxon>
    </lineage>
</organism>
<feature type="transmembrane region" description="Helical" evidence="2">
    <location>
        <begin position="377"/>
        <end position="395"/>
    </location>
</feature>
<keyword evidence="4" id="KW-1185">Reference proteome</keyword>
<feature type="transmembrane region" description="Helical" evidence="2">
    <location>
        <begin position="292"/>
        <end position="310"/>
    </location>
</feature>
<dbReference type="Gramene" id="EFJ34048">
    <property type="protein sequence ID" value="EFJ34048"/>
    <property type="gene ID" value="SELMODRAFT_439089"/>
</dbReference>
<keyword evidence="2" id="KW-0472">Membrane</keyword>
<dbReference type="InParanoid" id="D8R2C9"/>
<dbReference type="KEGG" id="smo:SELMODRAFT_439089"/>
<evidence type="ECO:0000313" key="3">
    <source>
        <dbReference type="EMBL" id="EFJ34048.1"/>
    </source>
</evidence>
<accession>D8R2C9</accession>
<gene>
    <name evidence="3" type="ORF">SELMODRAFT_439089</name>
</gene>
<feature type="transmembrane region" description="Helical" evidence="2">
    <location>
        <begin position="263"/>
        <end position="280"/>
    </location>
</feature>
<evidence type="ECO:0000313" key="4">
    <source>
        <dbReference type="Proteomes" id="UP000001514"/>
    </source>
</evidence>
<feature type="transmembrane region" description="Helical" evidence="2">
    <location>
        <begin position="629"/>
        <end position="648"/>
    </location>
</feature>
<feature type="transmembrane region" description="Helical" evidence="2">
    <location>
        <begin position="566"/>
        <end position="585"/>
    </location>
</feature>
<feature type="transmembrane region" description="Helical" evidence="2">
    <location>
        <begin position="331"/>
        <end position="357"/>
    </location>
</feature>
<dbReference type="HOGENOM" id="CLU_358055_0_0_1"/>
<proteinExistence type="predicted"/>
<keyword evidence="2" id="KW-0812">Transmembrane</keyword>
<dbReference type="PANTHER" id="PTHR46699">
    <property type="entry name" value="SERINE/THREONINE-PROTEIN KINASE STN8, CHLOROPLASTIC-RELATED"/>
    <property type="match status" value="1"/>
</dbReference>
<name>D8R2C9_SELML</name>
<keyword evidence="2" id="KW-1133">Transmembrane helix</keyword>
<evidence type="ECO:0000256" key="1">
    <source>
        <dbReference type="SAM" id="MobiDB-lite"/>
    </source>
</evidence>
<protein>
    <submittedName>
        <fullName evidence="3">Uncharacterized protein</fullName>
    </submittedName>
</protein>
<dbReference type="EMBL" id="GL377570">
    <property type="protein sequence ID" value="EFJ34048.1"/>
    <property type="molecule type" value="Genomic_DNA"/>
</dbReference>
<feature type="transmembrane region" description="Helical" evidence="2">
    <location>
        <begin position="654"/>
        <end position="674"/>
    </location>
</feature>